<reference evidence="1 2" key="1">
    <citation type="submission" date="2019-03" db="EMBL/GenBank/DDBJ databases">
        <title>Subsurface microbial communities from deep shales in Ohio and West Virginia, USA.</title>
        <authorList>
            <person name="Wrighton K."/>
        </authorList>
    </citation>
    <scope>NUCLEOTIDE SEQUENCE [LARGE SCALE GENOMIC DNA]</scope>
    <source>
        <strain evidence="1 2">MSL 6dP</strain>
    </source>
</reference>
<accession>A0A4R8H539</accession>
<sequence>MGSEACVEWIAQNSFVRVGWDWVVDSEEDLSCTIYYCPFCGSELNGYGCTKYKEAEK</sequence>
<dbReference type="EMBL" id="SOEG01000008">
    <property type="protein sequence ID" value="TDX52165.1"/>
    <property type="molecule type" value="Genomic_DNA"/>
</dbReference>
<comment type="caution">
    <text evidence="1">The sequence shown here is derived from an EMBL/GenBank/DDBJ whole genome shotgun (WGS) entry which is preliminary data.</text>
</comment>
<dbReference type="Proteomes" id="UP000295832">
    <property type="component" value="Unassembled WGS sequence"/>
</dbReference>
<evidence type="ECO:0000313" key="2">
    <source>
        <dbReference type="Proteomes" id="UP000295832"/>
    </source>
</evidence>
<evidence type="ECO:0000313" key="1">
    <source>
        <dbReference type="EMBL" id="TDX52165.1"/>
    </source>
</evidence>
<organism evidence="1 2">
    <name type="scientific">Orenia marismortui</name>
    <dbReference type="NCBI Taxonomy" id="46469"/>
    <lineage>
        <taxon>Bacteria</taxon>
        <taxon>Bacillati</taxon>
        <taxon>Bacillota</taxon>
        <taxon>Clostridia</taxon>
        <taxon>Halanaerobiales</taxon>
        <taxon>Halobacteroidaceae</taxon>
        <taxon>Orenia</taxon>
    </lineage>
</organism>
<keyword evidence="2" id="KW-1185">Reference proteome</keyword>
<proteinExistence type="predicted"/>
<dbReference type="STRING" id="926561.GCA_000379025_02588"/>
<dbReference type="RefSeq" id="WP_018249746.1">
    <property type="nucleotide sequence ID" value="NZ_SOEG01000008.1"/>
</dbReference>
<name>A0A4R8H539_9FIRM</name>
<protein>
    <submittedName>
        <fullName evidence="1">Uncharacterized protein</fullName>
    </submittedName>
</protein>
<gene>
    <name evidence="1" type="ORF">C7959_10887</name>
</gene>
<dbReference type="AlphaFoldDB" id="A0A4R8H539"/>